<sequence length="79" mass="9088">GHGGSKDVRQSLRDIQRQNQLRSEPPLPRRHKRRWSQIRSEGVLPKPAPQEEEEPFILDLKNFPDLANADLGSQNPNIQ</sequence>
<organism evidence="2 3">
    <name type="scientific">Cirrhinus mrigala</name>
    <name type="common">Mrigala</name>
    <dbReference type="NCBI Taxonomy" id="683832"/>
    <lineage>
        <taxon>Eukaryota</taxon>
        <taxon>Metazoa</taxon>
        <taxon>Chordata</taxon>
        <taxon>Craniata</taxon>
        <taxon>Vertebrata</taxon>
        <taxon>Euteleostomi</taxon>
        <taxon>Actinopterygii</taxon>
        <taxon>Neopterygii</taxon>
        <taxon>Teleostei</taxon>
        <taxon>Ostariophysi</taxon>
        <taxon>Cypriniformes</taxon>
        <taxon>Cyprinidae</taxon>
        <taxon>Labeoninae</taxon>
        <taxon>Labeonini</taxon>
        <taxon>Cirrhinus</taxon>
    </lineage>
</organism>
<name>A0ABD0P558_CIRMR</name>
<comment type="caution">
    <text evidence="2">The sequence shown here is derived from an EMBL/GenBank/DDBJ whole genome shotgun (WGS) entry which is preliminary data.</text>
</comment>
<dbReference type="EMBL" id="JAMKFB020000017">
    <property type="protein sequence ID" value="KAL0169217.1"/>
    <property type="molecule type" value="Genomic_DNA"/>
</dbReference>
<feature type="region of interest" description="Disordered" evidence="1">
    <location>
        <begin position="1"/>
        <end position="56"/>
    </location>
</feature>
<dbReference type="Proteomes" id="UP001529510">
    <property type="component" value="Unassembled WGS sequence"/>
</dbReference>
<evidence type="ECO:0000313" key="3">
    <source>
        <dbReference type="Proteomes" id="UP001529510"/>
    </source>
</evidence>
<proteinExistence type="predicted"/>
<evidence type="ECO:0000313" key="2">
    <source>
        <dbReference type="EMBL" id="KAL0169217.1"/>
    </source>
</evidence>
<gene>
    <name evidence="2" type="ORF">M9458_033813</name>
</gene>
<protein>
    <submittedName>
        <fullName evidence="2">Uncharacterized protein</fullName>
    </submittedName>
</protein>
<feature type="non-terminal residue" evidence="2">
    <location>
        <position position="79"/>
    </location>
</feature>
<accession>A0ABD0P558</accession>
<evidence type="ECO:0000256" key="1">
    <source>
        <dbReference type="SAM" id="MobiDB-lite"/>
    </source>
</evidence>
<feature type="compositionally biased region" description="Basic and acidic residues" evidence="1">
    <location>
        <begin position="1"/>
        <end position="16"/>
    </location>
</feature>
<keyword evidence="3" id="KW-1185">Reference proteome</keyword>
<dbReference type="AlphaFoldDB" id="A0ABD0P558"/>
<feature type="non-terminal residue" evidence="2">
    <location>
        <position position="1"/>
    </location>
</feature>
<reference evidence="2 3" key="1">
    <citation type="submission" date="2024-05" db="EMBL/GenBank/DDBJ databases">
        <title>Genome sequencing and assembly of Indian major carp, Cirrhinus mrigala (Hamilton, 1822).</title>
        <authorList>
            <person name="Mohindra V."/>
            <person name="Chowdhury L.M."/>
            <person name="Lal K."/>
            <person name="Jena J.K."/>
        </authorList>
    </citation>
    <scope>NUCLEOTIDE SEQUENCE [LARGE SCALE GENOMIC DNA]</scope>
    <source>
        <strain evidence="2">CM1030</strain>
        <tissue evidence="2">Blood</tissue>
    </source>
</reference>